<accession>A0AAE1GTI8</accession>
<sequence length="227" mass="25918">MACLDTSNLFLVVKFDDDELGEYWAVPFSSVDNCCVWVDMWEKVDYVQSMACNVCVIFNGIKDVPLDLSRDPLGKFKCPECTSKPKNCLRSAKVVFGPRANLCCVLESYEMRVSQHNAEGETEVTEYNDVETAGKIHQYGAIKKHEEIKPTKCRLDPQPKFQVEAINLNKLYIIGINCNGSALSKRQSDRRRKIQKLCESYSISRFARFDEEYESLHSLNSDSELSE</sequence>
<comment type="caution">
    <text evidence="1">The sequence shown here is derived from an EMBL/GenBank/DDBJ whole genome shotgun (WGS) entry which is preliminary data.</text>
</comment>
<proteinExistence type="predicted"/>
<evidence type="ECO:0000313" key="1">
    <source>
        <dbReference type="EMBL" id="KAK3908967.1"/>
    </source>
</evidence>
<dbReference type="AlphaFoldDB" id="A0AAE1GTI8"/>
<organism evidence="1 2">
    <name type="scientific">Frankliniella fusca</name>
    <dbReference type="NCBI Taxonomy" id="407009"/>
    <lineage>
        <taxon>Eukaryota</taxon>
        <taxon>Metazoa</taxon>
        <taxon>Ecdysozoa</taxon>
        <taxon>Arthropoda</taxon>
        <taxon>Hexapoda</taxon>
        <taxon>Insecta</taxon>
        <taxon>Pterygota</taxon>
        <taxon>Neoptera</taxon>
        <taxon>Paraneoptera</taxon>
        <taxon>Thysanoptera</taxon>
        <taxon>Terebrantia</taxon>
        <taxon>Thripoidea</taxon>
        <taxon>Thripidae</taxon>
        <taxon>Frankliniella</taxon>
    </lineage>
</organism>
<name>A0AAE1GTI8_9NEOP</name>
<reference evidence="1" key="1">
    <citation type="submission" date="2021-07" db="EMBL/GenBank/DDBJ databases">
        <authorList>
            <person name="Catto M.A."/>
            <person name="Jacobson A."/>
            <person name="Kennedy G."/>
            <person name="Labadie P."/>
            <person name="Hunt B.G."/>
            <person name="Srinivasan R."/>
        </authorList>
    </citation>
    <scope>NUCLEOTIDE SEQUENCE</scope>
    <source>
        <strain evidence="1">PL_HMW_Pooled</strain>
        <tissue evidence="1">Head</tissue>
    </source>
</reference>
<reference evidence="1" key="2">
    <citation type="journal article" date="2023" name="BMC Genomics">
        <title>Pest status, molecular evolution, and epigenetic factors derived from the genome assembly of Frankliniella fusca, a thysanopteran phytovirus vector.</title>
        <authorList>
            <person name="Catto M.A."/>
            <person name="Labadie P.E."/>
            <person name="Jacobson A.L."/>
            <person name="Kennedy G.G."/>
            <person name="Srinivasan R."/>
            <person name="Hunt B.G."/>
        </authorList>
    </citation>
    <scope>NUCLEOTIDE SEQUENCE</scope>
    <source>
        <strain evidence="1">PL_HMW_Pooled</strain>
    </source>
</reference>
<evidence type="ECO:0000313" key="2">
    <source>
        <dbReference type="Proteomes" id="UP001219518"/>
    </source>
</evidence>
<dbReference type="Proteomes" id="UP001219518">
    <property type="component" value="Unassembled WGS sequence"/>
</dbReference>
<protein>
    <submittedName>
        <fullName evidence="1">Ribonuclease 3</fullName>
    </submittedName>
</protein>
<dbReference type="EMBL" id="JAHWGI010000083">
    <property type="protein sequence ID" value="KAK3908967.1"/>
    <property type="molecule type" value="Genomic_DNA"/>
</dbReference>
<gene>
    <name evidence="1" type="ORF">KUF71_019223</name>
</gene>
<keyword evidence="2" id="KW-1185">Reference proteome</keyword>